<feature type="domain" description="ATP-grasp" evidence="8">
    <location>
        <begin position="111"/>
        <end position="316"/>
    </location>
</feature>
<evidence type="ECO:0000256" key="6">
    <source>
        <dbReference type="PIRSR" id="PIRSR039102-3"/>
    </source>
</evidence>
<dbReference type="GO" id="GO:0008360">
    <property type="term" value="P:regulation of cell shape"/>
    <property type="evidence" value="ECO:0007669"/>
    <property type="project" value="UniProtKB-KW"/>
</dbReference>
<comment type="catalytic activity">
    <reaction evidence="4">
        <text>2 D-alanine + ATP = D-alanyl-D-alanine + ADP + phosphate + H(+)</text>
        <dbReference type="Rhea" id="RHEA:11224"/>
        <dbReference type="ChEBI" id="CHEBI:15378"/>
        <dbReference type="ChEBI" id="CHEBI:30616"/>
        <dbReference type="ChEBI" id="CHEBI:43474"/>
        <dbReference type="ChEBI" id="CHEBI:57416"/>
        <dbReference type="ChEBI" id="CHEBI:57822"/>
        <dbReference type="ChEBI" id="CHEBI:456216"/>
        <dbReference type="EC" id="6.3.2.4"/>
    </reaction>
</comment>
<dbReference type="InterPro" id="IPR016185">
    <property type="entry name" value="PreATP-grasp_dom_sf"/>
</dbReference>
<dbReference type="AlphaFoldDB" id="A0A2H0TFY3"/>
<evidence type="ECO:0000256" key="7">
    <source>
        <dbReference type="PROSITE-ProRule" id="PRU00409"/>
    </source>
</evidence>
<comment type="pathway">
    <text evidence="4">Cell wall biogenesis; peptidoglycan biosynthesis.</text>
</comment>
<feature type="binding site" evidence="6">
    <location>
        <position position="283"/>
    </location>
    <ligand>
        <name>Mg(2+)</name>
        <dbReference type="ChEBI" id="CHEBI:18420"/>
        <label>1</label>
    </ligand>
</feature>
<sequence>MGKITVGVLRGGPSSEYDVSLKTGANVLNYLPADKYKAVDIFISKSGEWHLKGKAVAPHKVFPVVDVIFNAMHGEYGEDGEVQKILDTYNIPYTGSKKLASRIAMRKDLARDIVQKIGIKVAPALIIKKGEDVEEAAHNAFIKVGPPFIVKAAARGSSVGIIFANNIPELSRAINEILKYDKVLLVEKRIKGREATCGVLEKFRGEKLYAMPTVEIIPPKDRPFFDYEAKYSGLTQEICPGRFNEKEKKEIQKIARAAHEALGCRHYSRTDIMVAKDGMWYLETNTLPGLTAESLFPKSANAIGCSLAQLLNHLITLALDRNN</sequence>
<dbReference type="HAMAP" id="MF_00047">
    <property type="entry name" value="Dala_Dala_lig"/>
    <property type="match status" value="1"/>
</dbReference>
<feature type="active site" evidence="5">
    <location>
        <position position="16"/>
    </location>
</feature>
<keyword evidence="6" id="KW-0479">Metal-binding</keyword>
<dbReference type="EC" id="6.3.2.4" evidence="4"/>
<dbReference type="PANTHER" id="PTHR23132:SF23">
    <property type="entry name" value="D-ALANINE--D-ALANINE LIGASE B"/>
    <property type="match status" value="1"/>
</dbReference>
<dbReference type="PROSITE" id="PS50975">
    <property type="entry name" value="ATP_GRASP"/>
    <property type="match status" value="1"/>
</dbReference>
<dbReference type="InterPro" id="IPR005905">
    <property type="entry name" value="D_ala_D_ala"/>
</dbReference>
<keyword evidence="6" id="KW-0460">Magnesium</keyword>
<dbReference type="PIRSF" id="PIRSF039102">
    <property type="entry name" value="Ddl/VanB"/>
    <property type="match status" value="1"/>
</dbReference>
<evidence type="ECO:0000256" key="5">
    <source>
        <dbReference type="PIRSR" id="PIRSR039102-1"/>
    </source>
</evidence>
<dbReference type="InterPro" id="IPR011095">
    <property type="entry name" value="Dala_Dala_lig_C"/>
</dbReference>
<comment type="cofactor">
    <cofactor evidence="6">
        <name>Mg(2+)</name>
        <dbReference type="ChEBI" id="CHEBI:18420"/>
    </cofactor>
    <cofactor evidence="6">
        <name>Mn(2+)</name>
        <dbReference type="ChEBI" id="CHEBI:29035"/>
    </cofactor>
    <text evidence="6">Binds 2 magnesium or manganese ions per subunit.</text>
</comment>
<dbReference type="Gene3D" id="3.40.50.20">
    <property type="match status" value="1"/>
</dbReference>
<keyword evidence="6" id="KW-0464">Manganese</keyword>
<dbReference type="SUPFAM" id="SSF56059">
    <property type="entry name" value="Glutathione synthetase ATP-binding domain-like"/>
    <property type="match status" value="1"/>
</dbReference>
<dbReference type="Gene3D" id="3.30.470.20">
    <property type="entry name" value="ATP-grasp fold, B domain"/>
    <property type="match status" value="1"/>
</dbReference>
<dbReference type="Pfam" id="PF07478">
    <property type="entry name" value="Dala_Dala_lig_C"/>
    <property type="match status" value="1"/>
</dbReference>
<gene>
    <name evidence="4" type="primary">ddl</name>
    <name evidence="9" type="ORF">COU46_01365</name>
</gene>
<comment type="caution">
    <text evidence="9">The sequence shown here is derived from an EMBL/GenBank/DDBJ whole genome shotgun (WGS) entry which is preliminary data.</text>
</comment>
<accession>A0A2H0TFY3</accession>
<dbReference type="Proteomes" id="UP000229383">
    <property type="component" value="Unassembled WGS sequence"/>
</dbReference>
<feature type="active site" evidence="5">
    <location>
        <position position="157"/>
    </location>
</feature>
<comment type="function">
    <text evidence="4">Cell wall formation.</text>
</comment>
<keyword evidence="3 4" id="KW-0961">Cell wall biogenesis/degradation</keyword>
<proteinExistence type="inferred from homology"/>
<dbReference type="NCBIfam" id="NF002378">
    <property type="entry name" value="PRK01372.1"/>
    <property type="match status" value="1"/>
</dbReference>
<keyword evidence="4" id="KW-0573">Peptidoglycan synthesis</keyword>
<evidence type="ECO:0000313" key="10">
    <source>
        <dbReference type="Proteomes" id="UP000229383"/>
    </source>
</evidence>
<evidence type="ECO:0000259" key="8">
    <source>
        <dbReference type="PROSITE" id="PS50975"/>
    </source>
</evidence>
<protein>
    <recommendedName>
        <fullName evidence="4">D-alanine--D-alanine ligase</fullName>
        <ecNumber evidence="4">6.3.2.4</ecNumber>
    </recommendedName>
    <alternativeName>
        <fullName evidence="4">D-Ala-D-Ala ligase</fullName>
    </alternativeName>
    <alternativeName>
        <fullName evidence="4">D-alanylalanine synthetase</fullName>
    </alternativeName>
</protein>
<keyword evidence="4" id="KW-0963">Cytoplasm</keyword>
<dbReference type="InterPro" id="IPR013815">
    <property type="entry name" value="ATP_grasp_subdomain_1"/>
</dbReference>
<reference evidence="10" key="1">
    <citation type="submission" date="2017-09" db="EMBL/GenBank/DDBJ databases">
        <title>Depth-based differentiation of microbial function through sediment-hosted aquifers and enrichment of novel symbionts in the deep terrestrial subsurface.</title>
        <authorList>
            <person name="Probst A.J."/>
            <person name="Ladd B."/>
            <person name="Jarett J.K."/>
            <person name="Geller-Mcgrath D.E."/>
            <person name="Sieber C.M.K."/>
            <person name="Emerson J.B."/>
            <person name="Anantharaman K."/>
            <person name="Thomas B.C."/>
            <person name="Malmstrom R."/>
            <person name="Stieglmeier M."/>
            <person name="Klingl A."/>
            <person name="Woyke T."/>
            <person name="Ryan C.M."/>
            <person name="Banfield J.F."/>
        </authorList>
    </citation>
    <scope>NUCLEOTIDE SEQUENCE [LARGE SCALE GENOMIC DNA]</scope>
</reference>
<dbReference type="GO" id="GO:0046872">
    <property type="term" value="F:metal ion binding"/>
    <property type="evidence" value="ECO:0007669"/>
    <property type="project" value="UniProtKB-KW"/>
</dbReference>
<organism evidence="9 10">
    <name type="scientific">Candidatus Niyogibacteria bacterium CG10_big_fil_rev_8_21_14_0_10_42_19</name>
    <dbReference type="NCBI Taxonomy" id="1974725"/>
    <lineage>
        <taxon>Bacteria</taxon>
        <taxon>Candidatus Niyogiibacteriota</taxon>
    </lineage>
</organism>
<dbReference type="EMBL" id="PFCN01000017">
    <property type="protein sequence ID" value="PIR70442.1"/>
    <property type="molecule type" value="Genomic_DNA"/>
</dbReference>
<evidence type="ECO:0000256" key="3">
    <source>
        <dbReference type="ARBA" id="ARBA00023316"/>
    </source>
</evidence>
<dbReference type="UniPathway" id="UPA00219"/>
<evidence type="ECO:0000256" key="1">
    <source>
        <dbReference type="ARBA" id="ARBA00010871"/>
    </source>
</evidence>
<evidence type="ECO:0000256" key="4">
    <source>
        <dbReference type="HAMAP-Rule" id="MF_00047"/>
    </source>
</evidence>
<keyword evidence="2 4" id="KW-0436">Ligase</keyword>
<dbReference type="InterPro" id="IPR011761">
    <property type="entry name" value="ATP-grasp"/>
</dbReference>
<keyword evidence="7" id="KW-0547">Nucleotide-binding</keyword>
<feature type="binding site" evidence="6">
    <location>
        <position position="283"/>
    </location>
    <ligand>
        <name>Mg(2+)</name>
        <dbReference type="ChEBI" id="CHEBI:18420"/>
        <label>2</label>
    </ligand>
</feature>
<name>A0A2H0TFY3_9BACT</name>
<dbReference type="GO" id="GO:0009252">
    <property type="term" value="P:peptidoglycan biosynthetic process"/>
    <property type="evidence" value="ECO:0007669"/>
    <property type="project" value="UniProtKB-UniRule"/>
</dbReference>
<dbReference type="GO" id="GO:0008716">
    <property type="term" value="F:D-alanine-D-alanine ligase activity"/>
    <property type="evidence" value="ECO:0007669"/>
    <property type="project" value="UniProtKB-UniRule"/>
</dbReference>
<feature type="binding site" evidence="6">
    <location>
        <position position="285"/>
    </location>
    <ligand>
        <name>Mg(2+)</name>
        <dbReference type="ChEBI" id="CHEBI:18420"/>
        <label>2</label>
    </ligand>
</feature>
<feature type="binding site" evidence="6">
    <location>
        <position position="271"/>
    </location>
    <ligand>
        <name>Mg(2+)</name>
        <dbReference type="ChEBI" id="CHEBI:18420"/>
        <label>1</label>
    </ligand>
</feature>
<feature type="active site" evidence="5">
    <location>
        <position position="294"/>
    </location>
</feature>
<keyword evidence="7" id="KW-0067">ATP-binding</keyword>
<keyword evidence="4" id="KW-0133">Cell shape</keyword>
<dbReference type="NCBIfam" id="TIGR01205">
    <property type="entry name" value="D_ala_D_alaTIGR"/>
    <property type="match status" value="1"/>
</dbReference>
<dbReference type="GO" id="GO:0005524">
    <property type="term" value="F:ATP binding"/>
    <property type="evidence" value="ECO:0007669"/>
    <property type="project" value="UniProtKB-UniRule"/>
</dbReference>
<dbReference type="Gene3D" id="3.30.1490.20">
    <property type="entry name" value="ATP-grasp fold, A domain"/>
    <property type="match status" value="1"/>
</dbReference>
<evidence type="ECO:0000256" key="2">
    <source>
        <dbReference type="ARBA" id="ARBA00022598"/>
    </source>
</evidence>
<comment type="similarity">
    <text evidence="1 4">Belongs to the D-alanine--D-alanine ligase family.</text>
</comment>
<dbReference type="InterPro" id="IPR011127">
    <property type="entry name" value="Dala_Dala_lig_N"/>
</dbReference>
<comment type="subcellular location">
    <subcellularLocation>
        <location evidence="4">Cytoplasm</location>
    </subcellularLocation>
</comment>
<dbReference type="GO" id="GO:0071555">
    <property type="term" value="P:cell wall organization"/>
    <property type="evidence" value="ECO:0007669"/>
    <property type="project" value="UniProtKB-KW"/>
</dbReference>
<dbReference type="PANTHER" id="PTHR23132">
    <property type="entry name" value="D-ALANINE--D-ALANINE LIGASE"/>
    <property type="match status" value="1"/>
</dbReference>
<dbReference type="Pfam" id="PF01820">
    <property type="entry name" value="Dala_Dala_lig_N"/>
    <property type="match status" value="2"/>
</dbReference>
<dbReference type="SUPFAM" id="SSF52440">
    <property type="entry name" value="PreATP-grasp domain"/>
    <property type="match status" value="1"/>
</dbReference>
<evidence type="ECO:0000313" key="9">
    <source>
        <dbReference type="EMBL" id="PIR70442.1"/>
    </source>
</evidence>
<dbReference type="GO" id="GO:0005737">
    <property type="term" value="C:cytoplasm"/>
    <property type="evidence" value="ECO:0007669"/>
    <property type="project" value="UniProtKB-SubCell"/>
</dbReference>